<comment type="caution">
    <text evidence="2">The sequence shown here is derived from an EMBL/GenBank/DDBJ whole genome shotgun (WGS) entry which is preliminary data.</text>
</comment>
<reference evidence="2" key="1">
    <citation type="submission" date="2021-06" db="EMBL/GenBank/DDBJ databases">
        <title>Genome-based taxonomic framework of Microbacterium strains isolated from marine environment, the description of four new species and reclassification of four preexisting species.</title>
        <authorList>
            <person name="Lee S.D."/>
            <person name="Kim S.-M."/>
            <person name="Byeon Y.-S."/>
            <person name="Yang H.L."/>
            <person name="Kim I.S."/>
        </authorList>
    </citation>
    <scope>NUCLEOTIDE SEQUENCE</scope>
    <source>
        <strain evidence="2">KACC 20510</strain>
    </source>
</reference>
<sequence length="1041" mass="107543">MATAINPDAIPGADLDPDTIEAQAGVVTSVASRVRENGSDVHLKWQGMAGVYSAPESGRLLGLMQPVSSQATAVGDNLDVVAGALKRFAADIRPIKAELDSLRAQAVAFNAEIAGGVSVREVNPAWITSQSSYGGAASYSYSSSSLGGGSTSTADIPQYRTVSKEWHEVQSYVDRNNDLIGQVNAQQTALWEAERACANTIRALYGAAGLRAYQSEDDALGYGLSEIPEGTEMPWGAEVERTEGCGEATAKFVFKDFLWEGIAVGGVWGTIEGLGTLVLGYNPETGDWFSGDAYGAAWGNLGMLGAAGLMNSGLLAPIFQADSLAQSMGGDGFLPQEVRDFKADADEVAVNTGKALIAWDKWADDPGTALGESVFNVGTILIPGGAAVAGVKTAGTAASVLSKMSRAVDVIDPGAWAVNGATRLGSLGLGSLDNLIGKVDGFESPNIEVYTATDAASGMQLLDDFGVDPNTVTARVDGAGNNVLDFPGGKIEMPAGTFDNAAGGAVRAGDGGAETSVAAPVREPELVTSGGVRGETTPGAMNSIVDDAPVRTETGGTGGESTVVREPDTATGGDASGGEGPGGSGGSGAEGSDLSSGGPDDVPPPGGNGGDPAPAAAGDEGGWRSSEGADLSLDPAQRAAVEEYLAGSRAAEPRITADMQAVQDLHPEARMEGLEYRLKGDESMYRKVATELDQMAPGAPAGPVVGGMKDSIRYTFVVAEESYTAGVNGIIGDLSARGYEPVGALKNTWGSDGYQGINSNWVDPQSGRIIEVQFHTDASLAAKMDAHGLYEQSRLPGVDSETLAQLNAEQADIFGRVDRPDGATDIDWPAPSRGVGIDDHAFFTGALDDQGWSTAEANTIRRTPLSDLTDAQAEGIHQLRESVPPVTPGTPMSKVIPIDDIDKYIGGEYSQLGGFMTRAGDYDGGSRSLAEVVDELRLDYTDSPFTRPDADRFAVIDFEAGAGVSFDVPYGPRLGGDHDWPAPFTGNGFTAAGSDVMVPEFVSSGRFTPPEGAVISVVENGSKTPVAVYTNGEFRRIGGAQ</sequence>
<evidence type="ECO:0000256" key="1">
    <source>
        <dbReference type="SAM" id="MobiDB-lite"/>
    </source>
</evidence>
<feature type="compositionally biased region" description="Gly residues" evidence="1">
    <location>
        <begin position="574"/>
        <end position="589"/>
    </location>
</feature>
<evidence type="ECO:0000313" key="2">
    <source>
        <dbReference type="EMBL" id="MDN4464922.1"/>
    </source>
</evidence>
<feature type="compositionally biased region" description="Low complexity" evidence="1">
    <location>
        <begin position="590"/>
        <end position="600"/>
    </location>
</feature>
<protein>
    <recommendedName>
        <fullName evidence="4">WXG100 family type VII secretion target</fullName>
    </recommendedName>
</protein>
<name>A0ABT8FV01_9MICO</name>
<accession>A0ABT8FV01</accession>
<evidence type="ECO:0008006" key="4">
    <source>
        <dbReference type="Google" id="ProtNLM"/>
    </source>
</evidence>
<dbReference type="Proteomes" id="UP001172731">
    <property type="component" value="Unassembled WGS sequence"/>
</dbReference>
<dbReference type="RefSeq" id="WP_301134609.1">
    <property type="nucleotide sequence ID" value="NZ_BAAAUQ010000038.1"/>
</dbReference>
<dbReference type="EMBL" id="JAHWXI010000012">
    <property type="protein sequence ID" value="MDN4464922.1"/>
    <property type="molecule type" value="Genomic_DNA"/>
</dbReference>
<proteinExistence type="predicted"/>
<gene>
    <name evidence="2" type="ORF">KZC48_11000</name>
</gene>
<evidence type="ECO:0000313" key="3">
    <source>
        <dbReference type="Proteomes" id="UP001172731"/>
    </source>
</evidence>
<keyword evidence="3" id="KW-1185">Reference proteome</keyword>
<feature type="region of interest" description="Disordered" evidence="1">
    <location>
        <begin position="506"/>
        <end position="630"/>
    </location>
</feature>
<organism evidence="2 3">
    <name type="scientific">Microbacterium aurantiacum</name>
    <dbReference type="NCBI Taxonomy" id="162393"/>
    <lineage>
        <taxon>Bacteria</taxon>
        <taxon>Bacillati</taxon>
        <taxon>Actinomycetota</taxon>
        <taxon>Actinomycetes</taxon>
        <taxon>Micrococcales</taxon>
        <taxon>Microbacteriaceae</taxon>
        <taxon>Microbacterium</taxon>
    </lineage>
</organism>